<dbReference type="Proteomes" id="UP000034491">
    <property type="component" value="Unassembled WGS sequence"/>
</dbReference>
<gene>
    <name evidence="2" type="ORF">WH95_20200</name>
</gene>
<evidence type="ECO:0000259" key="1">
    <source>
        <dbReference type="Pfam" id="PF13744"/>
    </source>
</evidence>
<accession>A0A0M2QZL9</accession>
<comment type="caution">
    <text evidence="2">The sequence shown here is derived from an EMBL/GenBank/DDBJ whole genome shotgun (WGS) entry which is preliminary data.</text>
</comment>
<keyword evidence="3" id="KW-1185">Reference proteome</keyword>
<feature type="domain" description="HigA2-like helix-turn-helix" evidence="1">
    <location>
        <begin position="1"/>
        <end position="29"/>
    </location>
</feature>
<proteinExistence type="predicted"/>
<evidence type="ECO:0000313" key="2">
    <source>
        <dbReference type="EMBL" id="KKJ75102.1"/>
    </source>
</evidence>
<feature type="non-terminal residue" evidence="2">
    <location>
        <position position="1"/>
    </location>
</feature>
<dbReference type="Pfam" id="PF13744">
    <property type="entry name" value="HTH_37"/>
    <property type="match status" value="1"/>
</dbReference>
<dbReference type="AlphaFoldDB" id="A0A0M2QZL9"/>
<name>A0A0M2QZL9_9PROT</name>
<protein>
    <submittedName>
        <fullName evidence="2">XRE family transcriptional regulator</fullName>
    </submittedName>
</protein>
<organism evidence="2 3">
    <name type="scientific">Kiloniella litopenaei</name>
    <dbReference type="NCBI Taxonomy" id="1549748"/>
    <lineage>
        <taxon>Bacteria</taxon>
        <taxon>Pseudomonadati</taxon>
        <taxon>Pseudomonadota</taxon>
        <taxon>Alphaproteobacteria</taxon>
        <taxon>Rhodospirillales</taxon>
        <taxon>Kiloniellaceae</taxon>
        <taxon>Kiloniella</taxon>
    </lineage>
</organism>
<reference evidence="2 3" key="1">
    <citation type="submission" date="2015-03" db="EMBL/GenBank/DDBJ databases">
        <title>Genome sequence of Kiloniella sp. P1-1, isolated from the gut microflora of Pacific white shrimp, Penaeus vannamei.</title>
        <authorList>
            <person name="Shao Z."/>
            <person name="Wang L."/>
            <person name="Li X."/>
        </authorList>
    </citation>
    <scope>NUCLEOTIDE SEQUENCE [LARGE SCALE GENOMIC DNA]</scope>
    <source>
        <strain evidence="2 3">P1-1</strain>
    </source>
</reference>
<dbReference type="InterPro" id="IPR039554">
    <property type="entry name" value="HigA2-like_HTH"/>
</dbReference>
<evidence type="ECO:0000313" key="3">
    <source>
        <dbReference type="Proteomes" id="UP000034491"/>
    </source>
</evidence>
<dbReference type="EMBL" id="LANI01000083">
    <property type="protein sequence ID" value="KKJ75102.1"/>
    <property type="molecule type" value="Genomic_DNA"/>
</dbReference>
<sequence length="47" mass="5311">LRGQFRGISEAKMIQCLNSLGRDVDIVIKPRKRVRKPGRVEVVYASA</sequence>